<name>A0AAU8DN89_9ACTN</name>
<keyword evidence="2" id="KW-1133">Transmembrane helix</keyword>
<evidence type="ECO:0000313" key="3">
    <source>
        <dbReference type="EMBL" id="XCG62682.1"/>
    </source>
</evidence>
<evidence type="ECO:0000256" key="1">
    <source>
        <dbReference type="SAM" id="MobiDB-lite"/>
    </source>
</evidence>
<protein>
    <recommendedName>
        <fullName evidence="4">DUF4129 domain-containing protein</fullName>
    </recommendedName>
</protein>
<keyword evidence="2" id="KW-0472">Membrane</keyword>
<feature type="transmembrane region" description="Helical" evidence="2">
    <location>
        <begin position="31"/>
        <end position="51"/>
    </location>
</feature>
<feature type="region of interest" description="Disordered" evidence="1">
    <location>
        <begin position="136"/>
        <end position="158"/>
    </location>
</feature>
<dbReference type="EMBL" id="CP159218">
    <property type="protein sequence ID" value="XCG62682.1"/>
    <property type="molecule type" value="Genomic_DNA"/>
</dbReference>
<feature type="region of interest" description="Disordered" evidence="1">
    <location>
        <begin position="200"/>
        <end position="224"/>
    </location>
</feature>
<reference evidence="3" key="1">
    <citation type="submission" date="2024-05" db="EMBL/GenBank/DDBJ databases">
        <authorList>
            <person name="Cai S.Y."/>
            <person name="Jin L.M."/>
            <person name="Li H.R."/>
        </authorList>
    </citation>
    <scope>NUCLEOTIDE SEQUENCE</scope>
    <source>
        <strain evidence="3">A5-74</strain>
    </source>
</reference>
<evidence type="ECO:0000256" key="2">
    <source>
        <dbReference type="SAM" id="Phobius"/>
    </source>
</evidence>
<proteinExistence type="predicted"/>
<accession>A0AAU8DN89</accession>
<sequence>MSGMGADSSRNGAGPVRTGGWAVAVGSRARVLAFGTAFVVLIGLAVLIGRIGGWTARPTGGGVRELPTAPSRPRPSVTRVPAQVDRSIPDTSNQAAAWVWLVVAAVVAIIVYLLLRRAWDARRRIAERRRLRIEPDAATGPQLDEEPPPPVAQTPPGRQFDARAAADAIVSCWVWVEDWATARGRPRLSFETPTEFLDRVVGQGEPDPGESELPIEPAASGSLPPRVVATQAYRAGDAAQRSAAARTLLPLYQRARFDVAALDPESAVRARDAALIVCGKDPVDSP</sequence>
<feature type="transmembrane region" description="Helical" evidence="2">
    <location>
        <begin position="95"/>
        <end position="115"/>
    </location>
</feature>
<gene>
    <name evidence="3" type="ORF">ABLG96_15795</name>
</gene>
<dbReference type="RefSeq" id="WP_353648297.1">
    <property type="nucleotide sequence ID" value="NZ_CP159218.1"/>
</dbReference>
<keyword evidence="2" id="KW-0812">Transmembrane</keyword>
<feature type="compositionally biased region" description="Low complexity" evidence="1">
    <location>
        <begin position="67"/>
        <end position="82"/>
    </location>
</feature>
<dbReference type="AlphaFoldDB" id="A0AAU8DN89"/>
<feature type="region of interest" description="Disordered" evidence="1">
    <location>
        <begin position="59"/>
        <end position="83"/>
    </location>
</feature>
<organism evidence="3">
    <name type="scientific">Nakamurella sp. A5-74</name>
    <dbReference type="NCBI Taxonomy" id="3158264"/>
    <lineage>
        <taxon>Bacteria</taxon>
        <taxon>Bacillati</taxon>
        <taxon>Actinomycetota</taxon>
        <taxon>Actinomycetes</taxon>
        <taxon>Nakamurellales</taxon>
        <taxon>Nakamurellaceae</taxon>
        <taxon>Nakamurella</taxon>
    </lineage>
</organism>
<evidence type="ECO:0008006" key="4">
    <source>
        <dbReference type="Google" id="ProtNLM"/>
    </source>
</evidence>